<evidence type="ECO:0000313" key="1">
    <source>
        <dbReference type="EMBL" id="MPM64342.1"/>
    </source>
</evidence>
<proteinExistence type="predicted"/>
<gene>
    <name evidence="1" type="ORF">SDC9_111228</name>
</gene>
<comment type="caution">
    <text evidence="1">The sequence shown here is derived from an EMBL/GenBank/DDBJ whole genome shotgun (WGS) entry which is preliminary data.</text>
</comment>
<protein>
    <submittedName>
        <fullName evidence="1">Uncharacterized protein</fullName>
    </submittedName>
</protein>
<reference evidence="1" key="1">
    <citation type="submission" date="2019-08" db="EMBL/GenBank/DDBJ databases">
        <authorList>
            <person name="Kucharzyk K."/>
            <person name="Murdoch R.W."/>
            <person name="Higgins S."/>
            <person name="Loffler F."/>
        </authorList>
    </citation>
    <scope>NUCLEOTIDE SEQUENCE</scope>
</reference>
<sequence>MHGDDQAAFHIEKISQHSVVQLRREDLQKADRASFVSHAEQIAAFELKGAGSDKILDGEAGGGQPVPRKAERLRCVHLENVVQQPEALRAVQRSGGDAEALEIVEDVDLDALQPGLGRFQPVRFDAERQVLGLDEAVVAFGKLVSEHFGVLRAQTVKIVALGWDGDAFRKAVPRRGEVQEGKLKPDGAVKIIEEVAPAIKDGGLVLVLVELIVDVLKLNGFRVIAVRHAADAIQEHPLKRDAVLRGFFLFIRPLSP</sequence>
<organism evidence="1">
    <name type="scientific">bioreactor metagenome</name>
    <dbReference type="NCBI Taxonomy" id="1076179"/>
    <lineage>
        <taxon>unclassified sequences</taxon>
        <taxon>metagenomes</taxon>
        <taxon>ecological metagenomes</taxon>
    </lineage>
</organism>
<dbReference type="AlphaFoldDB" id="A0A645BG76"/>
<name>A0A645BG76_9ZZZZ</name>
<dbReference type="EMBL" id="VSSQ01019894">
    <property type="protein sequence ID" value="MPM64342.1"/>
    <property type="molecule type" value="Genomic_DNA"/>
</dbReference>
<accession>A0A645BG76</accession>